<sequence length="461" mass="52487">MSYISQLKPCIPLNEEYDVLHVQTNPYECKHLLIYPKKDKPSRTLKVKHLLVLIDTTTKLIVFGIEVYVYLTFFDSRNHVDHHIFVSKADTTGFTRDSIRVADLVSQFVKYLVELNPSVYFTNVQLRQESKESESKSQLNFENETIKKLHKIIDNLRTDASYYQSIPFYSQSGGATSQNADLPFPIDSQHTFSTSTRLSLFTRAANEYLFPVSHKNPNKHLVDGDKLFTWWIRLIDKISGSDWANKIIIPGSDLKSTQKYLTNLKNSDNWEVGSLFSNLDQLAINQIPVFPDDPKGRFLEHLVVENRYKSIKTNQFWEELGFRQEFRLGNVVGIIGCQINSNVSLAKTDPLDELVIPFLAYKNLITIIKGEDFSIKDDIISLVQDQIPVSLKKFTSEPFITVKGSKVQTNQPAPSNVNDLNGMIKKKKPPANNLNNSIKRKSSGPPVNNLNGSIVKKKSKS</sequence>
<reference evidence="12" key="1">
    <citation type="submission" date="2016-05" db="EMBL/GenBank/DDBJ databases">
        <title>Comparative genomics of biotechnologically important yeasts.</title>
        <authorList>
            <consortium name="DOE Joint Genome Institute"/>
            <person name="Riley R."/>
            <person name="Haridas S."/>
            <person name="Wolfe K.H."/>
            <person name="Lopes M.R."/>
            <person name="Hittinger C.T."/>
            <person name="Goker M."/>
            <person name="Salamov A."/>
            <person name="Wisecaver J."/>
            <person name="Long T.M."/>
            <person name="Aerts A.L."/>
            <person name="Barry K."/>
            <person name="Choi C."/>
            <person name="Clum A."/>
            <person name="Coughlan A.Y."/>
            <person name="Deshpande S."/>
            <person name="Douglass A.P."/>
            <person name="Hanson S.J."/>
            <person name="Klenk H.-P."/>
            <person name="Labutti K."/>
            <person name="Lapidus A."/>
            <person name="Lindquist E."/>
            <person name="Lipzen A."/>
            <person name="Meier-Kolthoff J.P."/>
            <person name="Ohm R.A."/>
            <person name="Otillar R.P."/>
            <person name="Pangilinan J."/>
            <person name="Peng Y."/>
            <person name="Rokas A."/>
            <person name="Rosa C.A."/>
            <person name="Scheuner C."/>
            <person name="Sibirny A.A."/>
            <person name="Slot J.C."/>
            <person name="Stielow J.B."/>
            <person name="Sun H."/>
            <person name="Kurtzman C.P."/>
            <person name="Blackwell M."/>
            <person name="Grigoriev I.V."/>
            <person name="Jeffries T.W."/>
        </authorList>
    </citation>
    <scope>NUCLEOTIDE SEQUENCE [LARGE SCALE GENOMIC DNA]</scope>
    <source>
        <strain evidence="12">NRRL Y-1933</strain>
    </source>
</reference>
<proteinExistence type="predicted"/>
<organism evidence="11 12">
    <name type="scientific">Hyphopichia burtonii NRRL Y-1933</name>
    <dbReference type="NCBI Taxonomy" id="984485"/>
    <lineage>
        <taxon>Eukaryota</taxon>
        <taxon>Fungi</taxon>
        <taxon>Dikarya</taxon>
        <taxon>Ascomycota</taxon>
        <taxon>Saccharomycotina</taxon>
        <taxon>Pichiomycetes</taxon>
        <taxon>Debaryomycetaceae</taxon>
        <taxon>Hyphopichia</taxon>
    </lineage>
</organism>
<keyword evidence="4" id="KW-0227">DNA damage</keyword>
<evidence type="ECO:0000256" key="3">
    <source>
        <dbReference type="ARBA" id="ARBA00022679"/>
    </source>
</evidence>
<dbReference type="Pfam" id="PF08214">
    <property type="entry name" value="HAT_KAT11"/>
    <property type="match status" value="1"/>
</dbReference>
<dbReference type="Proteomes" id="UP000095085">
    <property type="component" value="Unassembled WGS sequence"/>
</dbReference>
<dbReference type="GO" id="GO:0032931">
    <property type="term" value="F:histone H3K56 acetyltransferase activity"/>
    <property type="evidence" value="ECO:0007669"/>
    <property type="project" value="TreeGrafter"/>
</dbReference>
<evidence type="ECO:0000256" key="6">
    <source>
        <dbReference type="ARBA" id="ARBA00023015"/>
    </source>
</evidence>
<feature type="region of interest" description="Disordered" evidence="10">
    <location>
        <begin position="410"/>
        <end position="461"/>
    </location>
</feature>
<protein>
    <recommendedName>
        <fullName evidence="2">histone acetyltransferase</fullName>
        <ecNumber evidence="2">2.3.1.48</ecNumber>
    </recommendedName>
</protein>
<evidence type="ECO:0000313" key="11">
    <source>
        <dbReference type="EMBL" id="ODV70191.1"/>
    </source>
</evidence>
<dbReference type="AlphaFoldDB" id="A0A1E4RSM2"/>
<accession>A0A1E4RSM2</accession>
<keyword evidence="6" id="KW-0805">Transcription regulation</keyword>
<keyword evidence="8" id="KW-0539">Nucleus</keyword>
<dbReference type="PANTHER" id="PTHR31571">
    <property type="entry name" value="ALTERED INHERITANCE OF MITOCHONDRIA PROTEIN 6"/>
    <property type="match status" value="1"/>
</dbReference>
<dbReference type="GeneID" id="30995135"/>
<dbReference type="GO" id="GO:0006355">
    <property type="term" value="P:regulation of DNA-templated transcription"/>
    <property type="evidence" value="ECO:0007669"/>
    <property type="project" value="InterPro"/>
</dbReference>
<feature type="compositionally biased region" description="Polar residues" evidence="10">
    <location>
        <begin position="410"/>
        <end position="419"/>
    </location>
</feature>
<dbReference type="PANTHER" id="PTHR31571:SF2">
    <property type="entry name" value="HISTONE ACETYLTRANSFERASE RTT109"/>
    <property type="match status" value="1"/>
</dbReference>
<evidence type="ECO:0000256" key="1">
    <source>
        <dbReference type="ARBA" id="ARBA00004123"/>
    </source>
</evidence>
<evidence type="ECO:0000256" key="7">
    <source>
        <dbReference type="ARBA" id="ARBA00023163"/>
    </source>
</evidence>
<dbReference type="OrthoDB" id="3361892at2759"/>
<gene>
    <name evidence="11" type="ORF">HYPBUDRAFT_151616</name>
</gene>
<keyword evidence="12" id="KW-1185">Reference proteome</keyword>
<dbReference type="InterPro" id="IPR016849">
    <property type="entry name" value="Rtt109"/>
</dbReference>
<dbReference type="EC" id="2.3.1.48" evidence="2"/>
<evidence type="ECO:0000256" key="10">
    <source>
        <dbReference type="SAM" id="MobiDB-lite"/>
    </source>
</evidence>
<evidence type="ECO:0000256" key="9">
    <source>
        <dbReference type="ARBA" id="ARBA00048940"/>
    </source>
</evidence>
<dbReference type="EMBL" id="KV454538">
    <property type="protein sequence ID" value="ODV70191.1"/>
    <property type="molecule type" value="Genomic_DNA"/>
</dbReference>
<evidence type="ECO:0000256" key="5">
    <source>
        <dbReference type="ARBA" id="ARBA00022990"/>
    </source>
</evidence>
<dbReference type="GO" id="GO:0005634">
    <property type="term" value="C:nucleus"/>
    <property type="evidence" value="ECO:0007669"/>
    <property type="project" value="UniProtKB-SubCell"/>
</dbReference>
<dbReference type="GO" id="GO:0006974">
    <property type="term" value="P:DNA damage response"/>
    <property type="evidence" value="ECO:0007669"/>
    <property type="project" value="UniProtKB-KW"/>
</dbReference>
<evidence type="ECO:0000256" key="8">
    <source>
        <dbReference type="ARBA" id="ARBA00023242"/>
    </source>
</evidence>
<dbReference type="InterPro" id="IPR051236">
    <property type="entry name" value="HAT_RTT109-like"/>
</dbReference>
<evidence type="ECO:0000256" key="2">
    <source>
        <dbReference type="ARBA" id="ARBA00013184"/>
    </source>
</evidence>
<dbReference type="InterPro" id="IPR013178">
    <property type="entry name" value="Histone_AcTrfase_Rtt109/CBP"/>
</dbReference>
<dbReference type="PROSITE" id="PS51728">
    <property type="entry name" value="RTT109_HAT"/>
    <property type="match status" value="1"/>
</dbReference>
<evidence type="ECO:0000256" key="4">
    <source>
        <dbReference type="ARBA" id="ARBA00022763"/>
    </source>
</evidence>
<dbReference type="STRING" id="984485.A0A1E4RSM2"/>
<keyword evidence="7" id="KW-0804">Transcription</keyword>
<keyword evidence="3" id="KW-0808">Transferase</keyword>
<dbReference type="SMART" id="SM01250">
    <property type="entry name" value="KAT11"/>
    <property type="match status" value="1"/>
</dbReference>
<comment type="subcellular location">
    <subcellularLocation>
        <location evidence="1">Nucleus</location>
    </subcellularLocation>
</comment>
<dbReference type="RefSeq" id="XP_020079258.1">
    <property type="nucleotide sequence ID" value="XM_020220585.1"/>
</dbReference>
<comment type="catalytic activity">
    <reaction evidence="9">
        <text>L-lysyl-[histone] + acetyl-CoA = N(6)-acetyl-L-lysyl-[histone] + CoA + H(+)</text>
        <dbReference type="Rhea" id="RHEA:21992"/>
        <dbReference type="Rhea" id="RHEA-COMP:9845"/>
        <dbReference type="Rhea" id="RHEA-COMP:11338"/>
        <dbReference type="ChEBI" id="CHEBI:15378"/>
        <dbReference type="ChEBI" id="CHEBI:29969"/>
        <dbReference type="ChEBI" id="CHEBI:57287"/>
        <dbReference type="ChEBI" id="CHEBI:57288"/>
        <dbReference type="ChEBI" id="CHEBI:61930"/>
        <dbReference type="EC" id="2.3.1.48"/>
    </reaction>
    <physiologicalReaction direction="left-to-right" evidence="9">
        <dbReference type="Rhea" id="RHEA:21993"/>
    </physiologicalReaction>
</comment>
<evidence type="ECO:0000313" key="12">
    <source>
        <dbReference type="Proteomes" id="UP000095085"/>
    </source>
</evidence>
<keyword evidence="5" id="KW-0007">Acetylation</keyword>
<name>A0A1E4RSM2_9ASCO</name>